<dbReference type="Gene3D" id="3.40.50.2000">
    <property type="entry name" value="Glycogen Phosphorylase B"/>
    <property type="match status" value="2"/>
</dbReference>
<dbReference type="InterPro" id="IPR028098">
    <property type="entry name" value="Glyco_trans_4-like_N"/>
</dbReference>
<dbReference type="EMBL" id="JANGCN010000014">
    <property type="protein sequence ID" value="MCQ5153145.1"/>
    <property type="molecule type" value="Genomic_DNA"/>
</dbReference>
<protein>
    <submittedName>
        <fullName evidence="3">Glycosyltransferase family 4 protein</fullName>
    </submittedName>
</protein>
<gene>
    <name evidence="3" type="ORF">NE632_07470</name>
</gene>
<evidence type="ECO:0000259" key="2">
    <source>
        <dbReference type="Pfam" id="PF13477"/>
    </source>
</evidence>
<accession>A0AAW5KI98</accession>
<evidence type="ECO:0000313" key="3">
    <source>
        <dbReference type="EMBL" id="MCQ5153145.1"/>
    </source>
</evidence>
<evidence type="ECO:0000259" key="1">
    <source>
        <dbReference type="Pfam" id="PF00534"/>
    </source>
</evidence>
<organism evidence="3 4">
    <name type="scientific">Ruminococcus bicirculans</name>
    <name type="common">ex Wegman et al. 2014</name>
    <dbReference type="NCBI Taxonomy" id="1160721"/>
    <lineage>
        <taxon>Bacteria</taxon>
        <taxon>Bacillati</taxon>
        <taxon>Bacillota</taxon>
        <taxon>Clostridia</taxon>
        <taxon>Eubacteriales</taxon>
        <taxon>Oscillospiraceae</taxon>
        <taxon>Ruminococcus</taxon>
    </lineage>
</organism>
<sequence length="379" mass="42282">MKKICYVVTIPGTIRSFFIPQLNYLAKNGFDVSVICSDDGMIGSELGDLVKFIPVDIPRGISVFGSIKAIKKLRNIFKREKFDVIQYSTPNAALYSSIAAKWAGCKIRNYHLMGLRYLGAHGIGRKVLKTLEKITCNNSTSIECVSKSNMKLGVIEGLFPSDKVTVVWNGSTGGVDLSRFDLSQRKKWRSDVRKKLGYTEDDFIYGFVGRITRDKGINELLKAFFSLNSDAKLLLIGRFEHEEDLDQELLIAAKEDINICFHDAVTNIEEYYAAIDILVLPSYREGFGNVVIEAGAVGTPAIVSDIPGPIDTIIQNETALVVPVKDVHALTESLEQIRIVDYNAMGKKAAQFAREKFDSKILCEKILERKQLLIDKVVV</sequence>
<feature type="domain" description="Glycosyltransferase subfamily 4-like N-terminal" evidence="2">
    <location>
        <begin position="3"/>
        <end position="143"/>
    </location>
</feature>
<feature type="domain" description="Glycosyl transferase family 1" evidence="1">
    <location>
        <begin position="191"/>
        <end position="337"/>
    </location>
</feature>
<comment type="caution">
    <text evidence="3">The sequence shown here is derived from an EMBL/GenBank/DDBJ whole genome shotgun (WGS) entry which is preliminary data.</text>
</comment>
<dbReference type="InterPro" id="IPR001296">
    <property type="entry name" value="Glyco_trans_1"/>
</dbReference>
<dbReference type="GO" id="GO:0016757">
    <property type="term" value="F:glycosyltransferase activity"/>
    <property type="evidence" value="ECO:0007669"/>
    <property type="project" value="InterPro"/>
</dbReference>
<proteinExistence type="predicted"/>
<dbReference type="PANTHER" id="PTHR12526:SF630">
    <property type="entry name" value="GLYCOSYLTRANSFERASE"/>
    <property type="match status" value="1"/>
</dbReference>
<dbReference type="CDD" id="cd03808">
    <property type="entry name" value="GT4_CapM-like"/>
    <property type="match status" value="1"/>
</dbReference>
<evidence type="ECO:0000313" key="4">
    <source>
        <dbReference type="Proteomes" id="UP001206236"/>
    </source>
</evidence>
<dbReference type="Pfam" id="PF13477">
    <property type="entry name" value="Glyco_trans_4_2"/>
    <property type="match status" value="1"/>
</dbReference>
<dbReference type="SUPFAM" id="SSF53756">
    <property type="entry name" value="UDP-Glycosyltransferase/glycogen phosphorylase"/>
    <property type="match status" value="1"/>
</dbReference>
<dbReference type="PANTHER" id="PTHR12526">
    <property type="entry name" value="GLYCOSYLTRANSFERASE"/>
    <property type="match status" value="1"/>
</dbReference>
<dbReference type="Pfam" id="PF00534">
    <property type="entry name" value="Glycos_transf_1"/>
    <property type="match status" value="1"/>
</dbReference>
<dbReference type="RefSeq" id="WP_256322026.1">
    <property type="nucleotide sequence ID" value="NZ_JANGCN010000014.1"/>
</dbReference>
<reference evidence="3" key="1">
    <citation type="submission" date="2022-06" db="EMBL/GenBank/DDBJ databases">
        <title>Isolation of gut microbiota from human fecal samples.</title>
        <authorList>
            <person name="Pamer E.G."/>
            <person name="Barat B."/>
            <person name="Waligurski E."/>
            <person name="Medina S."/>
            <person name="Paddock L."/>
            <person name="Mostad J."/>
        </authorList>
    </citation>
    <scope>NUCLEOTIDE SEQUENCE</scope>
    <source>
        <strain evidence="3">DFI.5.57</strain>
    </source>
</reference>
<dbReference type="AlphaFoldDB" id="A0AAW5KI98"/>
<name>A0AAW5KI98_9FIRM</name>
<dbReference type="Proteomes" id="UP001206236">
    <property type="component" value="Unassembled WGS sequence"/>
</dbReference>